<feature type="signal peptide" evidence="6">
    <location>
        <begin position="1"/>
        <end position="18"/>
    </location>
</feature>
<proteinExistence type="predicted"/>
<feature type="chain" id="PRO_5040421774" description="Peroxidase" evidence="6">
    <location>
        <begin position="19"/>
        <end position="638"/>
    </location>
</feature>
<dbReference type="InterPro" id="IPR037120">
    <property type="entry name" value="Haem_peroxidase_sf_animal"/>
</dbReference>
<keyword evidence="6" id="KW-0732">Signal</keyword>
<dbReference type="OrthoDB" id="823504at2759"/>
<evidence type="ECO:0008006" key="9">
    <source>
        <dbReference type="Google" id="ProtNLM"/>
    </source>
</evidence>
<dbReference type="AlphaFoldDB" id="A0A9N9W786"/>
<dbReference type="GO" id="GO:0005576">
    <property type="term" value="C:extracellular region"/>
    <property type="evidence" value="ECO:0007669"/>
    <property type="project" value="UniProtKB-SubCell"/>
</dbReference>
<dbReference type="Proteomes" id="UP001153714">
    <property type="component" value="Chromosome 13"/>
</dbReference>
<dbReference type="PROSITE" id="PS50292">
    <property type="entry name" value="PEROXIDASE_3"/>
    <property type="match status" value="1"/>
</dbReference>
<gene>
    <name evidence="7" type="ORF">DIATSA_LOCUS2879</name>
</gene>
<keyword evidence="8" id="KW-1185">Reference proteome</keyword>
<dbReference type="PANTHER" id="PTHR11475">
    <property type="entry name" value="OXIDASE/PEROXIDASE"/>
    <property type="match status" value="1"/>
</dbReference>
<evidence type="ECO:0000256" key="2">
    <source>
        <dbReference type="ARBA" id="ARBA00022525"/>
    </source>
</evidence>
<feature type="binding site" description="axial binding residue" evidence="5">
    <location>
        <position position="388"/>
    </location>
    <ligand>
        <name>heme b</name>
        <dbReference type="ChEBI" id="CHEBI:60344"/>
    </ligand>
    <ligandPart>
        <name>Fe</name>
        <dbReference type="ChEBI" id="CHEBI:18248"/>
    </ligandPart>
</feature>
<dbReference type="GO" id="GO:0006979">
    <property type="term" value="P:response to oxidative stress"/>
    <property type="evidence" value="ECO:0007669"/>
    <property type="project" value="InterPro"/>
</dbReference>
<sequence length="638" mass="73714">MVLSRILLFSVFLIIVGSEKIRYDSFKGCPISDKEYKETIKRNTTFWCVNEIEPCDPDEGRRVDGSCNNLKHPTRGATHTPFYRILPAEYDTDDGKFEPRKASDGGPLPLARYLRTSFLAEGKVPDPVFTQLLTHILAFVVSDVLSLQDTVNYIVWRPYCCLPKGKTDPNCVPNEVPVDDPVHRFSGIRCFNMTRPESFQSMGCIKNGTVPERIISSTPMMDLSQMYGNLYENLAKNGRKFEKGLLKYEVEDDRIWPPSTKTKVDLCLLNQKPVEKRCHATPEDGSNTLLGINLFSIWFWRNHNRMANALSELNPAWDDEKLFYTARDINIATWTQIVYYELLPLLMGRDNLIRDSVIMSTPGFRDLYNEEKLPQIALEYPLVTRWFHVMQEGALKLYDQDGYYLRDFPIVNLTLRTGWLAVDDNIDYITQGSFRQACGKADYIVDPDMSEVGLGPHQRANDVLTSDLAKNRYFGFKPYVAYREWCFGRSYDDFDDLKEAFDPERLELLKERYKSVEDIDLMAGLWLEKHVEGGYIPETLYCIMSEQLIRFVVSDRHWYERPNRPHAFTADQLLEIRKASVSRLLCDVGDKVSEIQPQGFVRAGPKNKICSCEEIPKIDLSAWKDSGCKNHCHYRNRK</sequence>
<evidence type="ECO:0000256" key="4">
    <source>
        <dbReference type="ARBA" id="ARBA00023180"/>
    </source>
</evidence>
<evidence type="ECO:0000256" key="5">
    <source>
        <dbReference type="PIRSR" id="PIRSR619791-2"/>
    </source>
</evidence>
<dbReference type="SUPFAM" id="SSF48113">
    <property type="entry name" value="Heme-dependent peroxidases"/>
    <property type="match status" value="1"/>
</dbReference>
<keyword evidence="4" id="KW-0325">Glycoprotein</keyword>
<accession>A0A9N9W786</accession>
<keyword evidence="2" id="KW-0964">Secreted</keyword>
<name>A0A9N9W786_9NEOP</name>
<organism evidence="7 8">
    <name type="scientific">Diatraea saccharalis</name>
    <name type="common">sugarcane borer</name>
    <dbReference type="NCBI Taxonomy" id="40085"/>
    <lineage>
        <taxon>Eukaryota</taxon>
        <taxon>Metazoa</taxon>
        <taxon>Ecdysozoa</taxon>
        <taxon>Arthropoda</taxon>
        <taxon>Hexapoda</taxon>
        <taxon>Insecta</taxon>
        <taxon>Pterygota</taxon>
        <taxon>Neoptera</taxon>
        <taxon>Endopterygota</taxon>
        <taxon>Lepidoptera</taxon>
        <taxon>Glossata</taxon>
        <taxon>Ditrysia</taxon>
        <taxon>Pyraloidea</taxon>
        <taxon>Crambidae</taxon>
        <taxon>Crambinae</taxon>
        <taxon>Diatraea</taxon>
    </lineage>
</organism>
<dbReference type="EMBL" id="OU893344">
    <property type="protein sequence ID" value="CAG9784806.1"/>
    <property type="molecule type" value="Genomic_DNA"/>
</dbReference>
<keyword evidence="5" id="KW-0408">Iron</keyword>
<dbReference type="GO" id="GO:0004601">
    <property type="term" value="F:peroxidase activity"/>
    <property type="evidence" value="ECO:0007669"/>
    <property type="project" value="UniProtKB-KW"/>
</dbReference>
<dbReference type="PANTHER" id="PTHR11475:SF4">
    <property type="entry name" value="CHORION PEROXIDASE"/>
    <property type="match status" value="1"/>
</dbReference>
<keyword evidence="5" id="KW-0349">Heme</keyword>
<dbReference type="GO" id="GO:0046872">
    <property type="term" value="F:metal ion binding"/>
    <property type="evidence" value="ECO:0007669"/>
    <property type="project" value="UniProtKB-KW"/>
</dbReference>
<dbReference type="InterPro" id="IPR019791">
    <property type="entry name" value="Haem_peroxidase_animal"/>
</dbReference>
<dbReference type="InterPro" id="IPR010255">
    <property type="entry name" value="Haem_peroxidase_sf"/>
</dbReference>
<dbReference type="Gene3D" id="1.10.640.10">
    <property type="entry name" value="Haem peroxidase domain superfamily, animal type"/>
    <property type="match status" value="1"/>
</dbReference>
<comment type="subcellular location">
    <subcellularLocation>
        <location evidence="1">Secreted</location>
    </subcellularLocation>
</comment>
<evidence type="ECO:0000256" key="1">
    <source>
        <dbReference type="ARBA" id="ARBA00004613"/>
    </source>
</evidence>
<keyword evidence="3" id="KW-0575">Peroxidase</keyword>
<evidence type="ECO:0000256" key="6">
    <source>
        <dbReference type="SAM" id="SignalP"/>
    </source>
</evidence>
<reference evidence="7" key="2">
    <citation type="submission" date="2022-10" db="EMBL/GenBank/DDBJ databases">
        <authorList>
            <consortium name="ENA_rothamsted_submissions"/>
            <consortium name="culmorum"/>
            <person name="King R."/>
        </authorList>
    </citation>
    <scope>NUCLEOTIDE SEQUENCE</scope>
</reference>
<dbReference type="PRINTS" id="PR00457">
    <property type="entry name" value="ANPEROXIDASE"/>
</dbReference>
<keyword evidence="5" id="KW-0479">Metal-binding</keyword>
<evidence type="ECO:0000313" key="7">
    <source>
        <dbReference type="EMBL" id="CAG9784806.1"/>
    </source>
</evidence>
<evidence type="ECO:0000256" key="3">
    <source>
        <dbReference type="ARBA" id="ARBA00022559"/>
    </source>
</evidence>
<keyword evidence="3" id="KW-0560">Oxidoreductase</keyword>
<evidence type="ECO:0000313" key="8">
    <source>
        <dbReference type="Proteomes" id="UP001153714"/>
    </source>
</evidence>
<reference evidence="7" key="1">
    <citation type="submission" date="2021-12" db="EMBL/GenBank/DDBJ databases">
        <authorList>
            <person name="King R."/>
        </authorList>
    </citation>
    <scope>NUCLEOTIDE SEQUENCE</scope>
</reference>
<dbReference type="Pfam" id="PF03098">
    <property type="entry name" value="An_peroxidase"/>
    <property type="match status" value="1"/>
</dbReference>
<dbReference type="GO" id="GO:0020037">
    <property type="term" value="F:heme binding"/>
    <property type="evidence" value="ECO:0007669"/>
    <property type="project" value="InterPro"/>
</dbReference>
<protein>
    <recommendedName>
        <fullName evidence="9">Peroxidase</fullName>
    </recommendedName>
</protein>